<feature type="region of interest" description="Disordered" evidence="1">
    <location>
        <begin position="69"/>
        <end position="99"/>
    </location>
</feature>
<evidence type="ECO:0000313" key="3">
    <source>
        <dbReference type="Proteomes" id="UP000324222"/>
    </source>
</evidence>
<sequence length="99" mass="10797">MKEGETYEVAVKAGNHKGTSVLTRTATYNHTMSSVTRASTPAALIRTCPSERLRPCRKEDSALKCWPPGITIGHSDTEGRDEGDGSGRVIYTMPRRSSD</sequence>
<reference evidence="2 3" key="1">
    <citation type="submission" date="2019-05" db="EMBL/GenBank/DDBJ databases">
        <title>Another draft genome of Portunus trituberculatus and its Hox gene families provides insights of decapod evolution.</title>
        <authorList>
            <person name="Jeong J.-H."/>
            <person name="Song I."/>
            <person name="Kim S."/>
            <person name="Choi T."/>
            <person name="Kim D."/>
            <person name="Ryu S."/>
            <person name="Kim W."/>
        </authorList>
    </citation>
    <scope>NUCLEOTIDE SEQUENCE [LARGE SCALE GENOMIC DNA]</scope>
    <source>
        <tissue evidence="2">Muscle</tissue>
    </source>
</reference>
<keyword evidence="3" id="KW-1185">Reference proteome</keyword>
<dbReference type="OrthoDB" id="5843172at2759"/>
<dbReference type="AlphaFoldDB" id="A0A5B7JCR5"/>
<dbReference type="Proteomes" id="UP000324222">
    <property type="component" value="Unassembled WGS sequence"/>
</dbReference>
<proteinExistence type="predicted"/>
<dbReference type="EMBL" id="VSRR010098954">
    <property type="protein sequence ID" value="MPC94530.1"/>
    <property type="molecule type" value="Genomic_DNA"/>
</dbReference>
<gene>
    <name evidence="2" type="ORF">E2C01_089703</name>
</gene>
<protein>
    <submittedName>
        <fullName evidence="2">Uncharacterized protein</fullName>
    </submittedName>
</protein>
<accession>A0A5B7JCR5</accession>
<comment type="caution">
    <text evidence="2">The sequence shown here is derived from an EMBL/GenBank/DDBJ whole genome shotgun (WGS) entry which is preliminary data.</text>
</comment>
<feature type="compositionally biased region" description="Basic and acidic residues" evidence="1">
    <location>
        <begin position="75"/>
        <end position="85"/>
    </location>
</feature>
<evidence type="ECO:0000313" key="2">
    <source>
        <dbReference type="EMBL" id="MPC94530.1"/>
    </source>
</evidence>
<organism evidence="2 3">
    <name type="scientific">Portunus trituberculatus</name>
    <name type="common">Swimming crab</name>
    <name type="synonym">Neptunus trituberculatus</name>
    <dbReference type="NCBI Taxonomy" id="210409"/>
    <lineage>
        <taxon>Eukaryota</taxon>
        <taxon>Metazoa</taxon>
        <taxon>Ecdysozoa</taxon>
        <taxon>Arthropoda</taxon>
        <taxon>Crustacea</taxon>
        <taxon>Multicrustacea</taxon>
        <taxon>Malacostraca</taxon>
        <taxon>Eumalacostraca</taxon>
        <taxon>Eucarida</taxon>
        <taxon>Decapoda</taxon>
        <taxon>Pleocyemata</taxon>
        <taxon>Brachyura</taxon>
        <taxon>Eubrachyura</taxon>
        <taxon>Portunoidea</taxon>
        <taxon>Portunidae</taxon>
        <taxon>Portuninae</taxon>
        <taxon>Portunus</taxon>
    </lineage>
</organism>
<evidence type="ECO:0000256" key="1">
    <source>
        <dbReference type="SAM" id="MobiDB-lite"/>
    </source>
</evidence>
<name>A0A5B7JCR5_PORTR</name>